<dbReference type="PANTHER" id="PTHR44520">
    <property type="entry name" value="RESPONSE REGULATOR RCP1-RELATED"/>
    <property type="match status" value="1"/>
</dbReference>
<dbReference type="SMART" id="SM00448">
    <property type="entry name" value="REC"/>
    <property type="match status" value="1"/>
</dbReference>
<dbReference type="KEGG" id="gai:IMCC3135_04115"/>
<evidence type="ECO:0000256" key="1">
    <source>
        <dbReference type="PROSITE-ProRule" id="PRU00169"/>
    </source>
</evidence>
<dbReference type="InterPro" id="IPR052893">
    <property type="entry name" value="TCS_response_regulator"/>
</dbReference>
<proteinExistence type="predicted"/>
<dbReference type="AlphaFoldDB" id="A0A2Z2NI00"/>
<reference evidence="3 4" key="1">
    <citation type="submission" date="2016-12" db="EMBL/GenBank/DDBJ databases">
        <authorList>
            <person name="Song W.-J."/>
            <person name="Kurnit D.M."/>
        </authorList>
    </citation>
    <scope>NUCLEOTIDE SEQUENCE [LARGE SCALE GENOMIC DNA]</scope>
    <source>
        <strain evidence="3 4">IMCC3135</strain>
    </source>
</reference>
<dbReference type="InterPro" id="IPR011006">
    <property type="entry name" value="CheY-like_superfamily"/>
</dbReference>
<dbReference type="PROSITE" id="PS50110">
    <property type="entry name" value="RESPONSE_REGULATORY"/>
    <property type="match status" value="1"/>
</dbReference>
<dbReference type="Proteomes" id="UP000250079">
    <property type="component" value="Chromosome"/>
</dbReference>
<keyword evidence="4" id="KW-1185">Reference proteome</keyword>
<accession>A0A2Z2NI00</accession>
<dbReference type="EMBL" id="CP018632">
    <property type="protein sequence ID" value="ASJ70936.1"/>
    <property type="molecule type" value="Genomic_DNA"/>
</dbReference>
<dbReference type="GO" id="GO:0000160">
    <property type="term" value="P:phosphorelay signal transduction system"/>
    <property type="evidence" value="ECO:0007669"/>
    <property type="project" value="InterPro"/>
</dbReference>
<dbReference type="OrthoDB" id="9796655at2"/>
<gene>
    <name evidence="3" type="ORF">IMCC3135_04115</name>
</gene>
<keyword evidence="1" id="KW-0597">Phosphoprotein</keyword>
<feature type="domain" description="Response regulatory" evidence="2">
    <location>
        <begin position="8"/>
        <end position="131"/>
    </location>
</feature>
<feature type="modified residue" description="4-aspartylphosphate" evidence="1">
    <location>
        <position position="64"/>
    </location>
</feature>
<protein>
    <recommendedName>
        <fullName evidence="2">Response regulatory domain-containing protein</fullName>
    </recommendedName>
</protein>
<evidence type="ECO:0000259" key="2">
    <source>
        <dbReference type="PROSITE" id="PS50110"/>
    </source>
</evidence>
<organism evidence="3 4">
    <name type="scientific">Granulosicoccus antarcticus IMCC3135</name>
    <dbReference type="NCBI Taxonomy" id="1192854"/>
    <lineage>
        <taxon>Bacteria</taxon>
        <taxon>Pseudomonadati</taxon>
        <taxon>Pseudomonadota</taxon>
        <taxon>Gammaproteobacteria</taxon>
        <taxon>Chromatiales</taxon>
        <taxon>Granulosicoccaceae</taxon>
        <taxon>Granulosicoccus</taxon>
    </lineage>
</organism>
<name>A0A2Z2NI00_9GAMM</name>
<sequence>MSTVPIHTIYYVEDSEDEVYLAKRILKRTQPSLTLHHFERFDSFQTMLGEGLKLDVQGSIMVLDLNLKICSGIDCLKTLREEEQCAGMLIGICTGSEDPADRRDALESGADYFIAKPLIPTGLEKICSCIDELEWVPDSEDGLYLRRI</sequence>
<evidence type="ECO:0000313" key="4">
    <source>
        <dbReference type="Proteomes" id="UP000250079"/>
    </source>
</evidence>
<evidence type="ECO:0000313" key="3">
    <source>
        <dbReference type="EMBL" id="ASJ70936.1"/>
    </source>
</evidence>
<dbReference type="Gene3D" id="3.40.50.2300">
    <property type="match status" value="1"/>
</dbReference>
<dbReference type="SUPFAM" id="SSF52172">
    <property type="entry name" value="CheY-like"/>
    <property type="match status" value="1"/>
</dbReference>
<dbReference type="InterPro" id="IPR001789">
    <property type="entry name" value="Sig_transdc_resp-reg_receiver"/>
</dbReference>
<dbReference type="Pfam" id="PF00072">
    <property type="entry name" value="Response_reg"/>
    <property type="match status" value="1"/>
</dbReference>